<dbReference type="AlphaFoldDB" id="A0ABD0J9V9"/>
<reference evidence="1 2" key="1">
    <citation type="journal article" date="2023" name="Sci. Data">
        <title>Genome assembly of the Korean intertidal mud-creeper Batillaria attramentaria.</title>
        <authorList>
            <person name="Patra A.K."/>
            <person name="Ho P.T."/>
            <person name="Jun S."/>
            <person name="Lee S.J."/>
            <person name="Kim Y."/>
            <person name="Won Y.J."/>
        </authorList>
    </citation>
    <scope>NUCLEOTIDE SEQUENCE [LARGE SCALE GENOMIC DNA]</scope>
    <source>
        <strain evidence="1">Wonlab-2016</strain>
    </source>
</reference>
<protein>
    <submittedName>
        <fullName evidence="1">Uncharacterized protein</fullName>
    </submittedName>
</protein>
<accession>A0ABD0J9V9</accession>
<name>A0ABD0J9V9_9CAEN</name>
<dbReference type="Proteomes" id="UP001519460">
    <property type="component" value="Unassembled WGS sequence"/>
</dbReference>
<gene>
    <name evidence="1" type="ORF">BaRGS_00037071</name>
</gene>
<comment type="caution">
    <text evidence="1">The sequence shown here is derived from an EMBL/GenBank/DDBJ whole genome shotgun (WGS) entry which is preliminary data.</text>
</comment>
<evidence type="ECO:0000313" key="1">
    <source>
        <dbReference type="EMBL" id="KAK7466856.1"/>
    </source>
</evidence>
<feature type="non-terminal residue" evidence="1">
    <location>
        <position position="1"/>
    </location>
</feature>
<dbReference type="EMBL" id="JACVVK020000543">
    <property type="protein sequence ID" value="KAK7466856.1"/>
    <property type="molecule type" value="Genomic_DNA"/>
</dbReference>
<sequence length="81" mass="8698">ILARIARELQPESGWDYPQAFCRPVKARQICAHALVSGEPSQAEIEAFGEEIDQLICAIFSTTDIGQGTGSGIVGVCIRAH</sequence>
<proteinExistence type="predicted"/>
<evidence type="ECO:0000313" key="2">
    <source>
        <dbReference type="Proteomes" id="UP001519460"/>
    </source>
</evidence>
<keyword evidence="2" id="KW-1185">Reference proteome</keyword>
<organism evidence="1 2">
    <name type="scientific">Batillaria attramentaria</name>
    <dbReference type="NCBI Taxonomy" id="370345"/>
    <lineage>
        <taxon>Eukaryota</taxon>
        <taxon>Metazoa</taxon>
        <taxon>Spiralia</taxon>
        <taxon>Lophotrochozoa</taxon>
        <taxon>Mollusca</taxon>
        <taxon>Gastropoda</taxon>
        <taxon>Caenogastropoda</taxon>
        <taxon>Sorbeoconcha</taxon>
        <taxon>Cerithioidea</taxon>
        <taxon>Batillariidae</taxon>
        <taxon>Batillaria</taxon>
    </lineage>
</organism>